<dbReference type="Gene3D" id="3.40.50.1580">
    <property type="entry name" value="Nucleoside phosphorylase domain"/>
    <property type="match status" value="1"/>
</dbReference>
<dbReference type="SUPFAM" id="SSF53167">
    <property type="entry name" value="Purine and uridine phosphorylases"/>
    <property type="match status" value="1"/>
</dbReference>
<dbReference type="Pfam" id="PF01048">
    <property type="entry name" value="PNP_UDP_1"/>
    <property type="match status" value="1"/>
</dbReference>
<dbReference type="PANTHER" id="PTHR46832:SF1">
    <property type="entry name" value="5'-METHYLTHIOADENOSINE_S-ADENOSYLHOMOCYSTEINE NUCLEOSIDASE"/>
    <property type="match status" value="1"/>
</dbReference>
<protein>
    <recommendedName>
        <fullName evidence="1">Nucleoside phosphorylase domain-containing protein</fullName>
    </recommendedName>
</protein>
<comment type="caution">
    <text evidence="2">The sequence shown here is derived from an EMBL/GenBank/DDBJ whole genome shotgun (WGS) entry which is preliminary data.</text>
</comment>
<name>A0ABT5DFE4_9BACT</name>
<feature type="domain" description="Nucleoside phosphorylase" evidence="1">
    <location>
        <begin position="31"/>
        <end position="231"/>
    </location>
</feature>
<proteinExistence type="predicted"/>
<dbReference type="EMBL" id="JAQNDM010000002">
    <property type="protein sequence ID" value="MDC0712394.1"/>
    <property type="molecule type" value="Genomic_DNA"/>
</dbReference>
<dbReference type="PANTHER" id="PTHR46832">
    <property type="entry name" value="5'-METHYLTHIOADENOSINE/S-ADENOSYLHOMOCYSTEINE NUCLEOSIDASE"/>
    <property type="match status" value="1"/>
</dbReference>
<evidence type="ECO:0000313" key="3">
    <source>
        <dbReference type="Proteomes" id="UP001221838"/>
    </source>
</evidence>
<dbReference type="Proteomes" id="UP001221838">
    <property type="component" value="Unassembled WGS sequence"/>
</dbReference>
<reference evidence="2 3" key="1">
    <citation type="submission" date="2022-11" db="EMBL/GenBank/DDBJ databases">
        <title>Minimal conservation of predation-associated metabolite biosynthetic gene clusters underscores biosynthetic potential of Myxococcota including descriptions for ten novel species: Archangium lansinium sp. nov., Myxococcus landrumus sp. nov., Nannocystis bai.</title>
        <authorList>
            <person name="Ahearne A."/>
            <person name="Stevens C."/>
            <person name="Dowd S."/>
        </authorList>
    </citation>
    <scope>NUCLEOTIDE SEQUENCE [LARGE SCALE GENOMIC DNA]</scope>
    <source>
        <strain evidence="2 3">NCWAL01</strain>
    </source>
</reference>
<evidence type="ECO:0000259" key="1">
    <source>
        <dbReference type="Pfam" id="PF01048"/>
    </source>
</evidence>
<dbReference type="InterPro" id="IPR000845">
    <property type="entry name" value="Nucleoside_phosphorylase_d"/>
</dbReference>
<evidence type="ECO:0000313" key="2">
    <source>
        <dbReference type="EMBL" id="MDC0712394.1"/>
    </source>
</evidence>
<organism evidence="2 3">
    <name type="scientific">Stigmatella ashevillensis</name>
    <dbReference type="NCBI Taxonomy" id="2995309"/>
    <lineage>
        <taxon>Bacteria</taxon>
        <taxon>Pseudomonadati</taxon>
        <taxon>Myxococcota</taxon>
        <taxon>Myxococcia</taxon>
        <taxon>Myxococcales</taxon>
        <taxon>Cystobacterineae</taxon>
        <taxon>Archangiaceae</taxon>
        <taxon>Stigmatella</taxon>
    </lineage>
</organism>
<dbReference type="InterPro" id="IPR035994">
    <property type="entry name" value="Nucleoside_phosphorylase_sf"/>
</dbReference>
<keyword evidence="3" id="KW-1185">Reference proteome</keyword>
<sequence length="235" mass="25470">MKAIQLAAQSRGLTFEPRTSSELGDYFDLEQVGRHRVLAVKTRMGAFQYGASTSKAILFERETGAQKLIALGMAFGMSRKVQGFGDVLVSKSIFPYDDREMVDSPTGPAPNYSRTRHRQANAGLIALFEREVKRTSYTFRISFGTLLSGGARVSSQQFRDELFNHAPSGRFPVIGGDMEGVGFLAVAPAERPVWIVVKGISDFGEDPVADTAPSNRATACLNAATLVLSALQNDG</sequence>
<accession>A0ABT5DFE4</accession>
<gene>
    <name evidence="2" type="ORF">POL68_28280</name>
</gene>